<gene>
    <name evidence="12" type="ORF">BBW65_04955</name>
</gene>
<dbReference type="Gene3D" id="2.40.170.20">
    <property type="entry name" value="TonB-dependent receptor, beta-barrel domain"/>
    <property type="match status" value="1"/>
</dbReference>
<accession>A0A1B1U671</accession>
<evidence type="ECO:0000256" key="1">
    <source>
        <dbReference type="ARBA" id="ARBA00004571"/>
    </source>
</evidence>
<evidence type="ECO:0000256" key="2">
    <source>
        <dbReference type="ARBA" id="ARBA00022448"/>
    </source>
</evidence>
<dbReference type="OrthoDB" id="9763670at2"/>
<evidence type="ECO:0000256" key="6">
    <source>
        <dbReference type="ARBA" id="ARBA00023004"/>
    </source>
</evidence>
<dbReference type="InterPro" id="IPR039426">
    <property type="entry name" value="TonB-dep_rcpt-like"/>
</dbReference>
<keyword evidence="4" id="KW-0410">Iron transport</keyword>
<dbReference type="PANTHER" id="PTHR32552">
    <property type="entry name" value="FERRICHROME IRON RECEPTOR-RELATED"/>
    <property type="match status" value="1"/>
</dbReference>
<reference evidence="13" key="1">
    <citation type="submission" date="2016-07" db="EMBL/GenBank/DDBJ databases">
        <authorList>
            <person name="Florea S."/>
            <person name="Webb J.S."/>
            <person name="Jaromczyk J."/>
            <person name="Schardl C.L."/>
        </authorList>
    </citation>
    <scope>NUCLEOTIDE SEQUENCE [LARGE SCALE GENOMIC DNA]</scope>
    <source>
        <strain evidence="13">MIT 01-6242</strain>
    </source>
</reference>
<evidence type="ECO:0000256" key="7">
    <source>
        <dbReference type="ARBA" id="ARBA00023065"/>
    </source>
</evidence>
<dbReference type="SUPFAM" id="SSF56935">
    <property type="entry name" value="Porins"/>
    <property type="match status" value="1"/>
</dbReference>
<evidence type="ECO:0000256" key="9">
    <source>
        <dbReference type="ARBA" id="ARBA00023136"/>
    </source>
</evidence>
<evidence type="ECO:0000259" key="11">
    <source>
        <dbReference type="Pfam" id="PF07715"/>
    </source>
</evidence>
<feature type="domain" description="TonB-dependent receptor plug" evidence="11">
    <location>
        <begin position="35"/>
        <end position="138"/>
    </location>
</feature>
<keyword evidence="7" id="KW-0406">Ion transport</keyword>
<organism evidence="12 13">
    <name type="scientific">Helicobacter enhydrae</name>
    <dbReference type="NCBI Taxonomy" id="222136"/>
    <lineage>
        <taxon>Bacteria</taxon>
        <taxon>Pseudomonadati</taxon>
        <taxon>Campylobacterota</taxon>
        <taxon>Epsilonproteobacteria</taxon>
        <taxon>Campylobacterales</taxon>
        <taxon>Helicobacteraceae</taxon>
        <taxon>Helicobacter</taxon>
    </lineage>
</organism>
<evidence type="ECO:0000256" key="10">
    <source>
        <dbReference type="ARBA" id="ARBA00023237"/>
    </source>
</evidence>
<protein>
    <recommendedName>
        <fullName evidence="11">TonB-dependent receptor plug domain-containing protein</fullName>
    </recommendedName>
</protein>
<dbReference type="AlphaFoldDB" id="A0A1B1U671"/>
<sequence>MKTYIGMFGLVGLLWAQQDLQTPLVDVETQQYATKAESSQSSNLKNAQMLEDHLINTTTELPLLFPSLQMYPQGSDVFPMITLRGMSGPDFYSYVLGLYVDGVPQSPNFMLQVLGDVESVRLINGAEGLFYGENAPLGLIEIKTKNPLQQNYAKASISASNLQEEVLGEIGWNLVPSQLWLKANVRYLHDNGYLKDPKTHRMLNTGDSVTTGFTLYYLPFVEMLVTAHYDYHYTLTHKDFFLSKSQIKDLSFGSGEQIGGYEEYQQGVTDKIFNLNPFNRFDAHNANVKIDYYFADSTLSSITAFQKVDTLGNTYPGIFVQDNGKDGYYYNTYQMIEELKLHHYHQYGIESIFGAYYKFFFLDNGMDNVPTGSPSEPPLYYDGTWRAMETINTAALYGDVSLPYGDWLFNLGLRYQIYHSKIDTPLPPMRPNMQPYTDSALFNALNARVNLIYRIDSNHQVFTQLSNTTKPGGFSKFPFADTDTLPYQQEQIYTFEFGYSGKFLDTALRLDSSAYGLLRTHAQAYVGEGYNKSIANIGDVYAVGMDVELSYRGEIFGGFLSSNVSYARFGKDSKNEGFLIINNTPSHYDVRGLTPRFSPLLSLSAGADWVLFAHADHQITLSSLIRFSSGYFLDDFNHEEDLRQKPFVLMNASLNYRFLRHYELNFFTENLTNTRYITSVLWDGKGRAYTSGDPISFGVRLTYDY</sequence>
<dbReference type="InterPro" id="IPR012910">
    <property type="entry name" value="Plug_dom"/>
</dbReference>
<evidence type="ECO:0000256" key="3">
    <source>
        <dbReference type="ARBA" id="ARBA00022452"/>
    </source>
</evidence>
<evidence type="ECO:0000256" key="5">
    <source>
        <dbReference type="ARBA" id="ARBA00022692"/>
    </source>
</evidence>
<dbReference type="GO" id="GO:0009279">
    <property type="term" value="C:cell outer membrane"/>
    <property type="evidence" value="ECO:0007669"/>
    <property type="project" value="UniProtKB-SubCell"/>
</dbReference>
<evidence type="ECO:0000313" key="13">
    <source>
        <dbReference type="Proteomes" id="UP000092884"/>
    </source>
</evidence>
<dbReference type="PANTHER" id="PTHR32552:SF81">
    <property type="entry name" value="TONB-DEPENDENT OUTER MEMBRANE RECEPTOR"/>
    <property type="match status" value="1"/>
</dbReference>
<keyword evidence="6" id="KW-0408">Iron</keyword>
<dbReference type="RefSeq" id="WP_066340546.1">
    <property type="nucleotide sequence ID" value="NZ_CP016503.1"/>
</dbReference>
<keyword evidence="8" id="KW-0798">TonB box</keyword>
<name>A0A1B1U671_9HELI</name>
<dbReference type="EMBL" id="CP016503">
    <property type="protein sequence ID" value="ANV98185.1"/>
    <property type="molecule type" value="Genomic_DNA"/>
</dbReference>
<proteinExistence type="predicted"/>
<dbReference type="Proteomes" id="UP000092884">
    <property type="component" value="Chromosome"/>
</dbReference>
<dbReference type="Pfam" id="PF07715">
    <property type="entry name" value="Plug"/>
    <property type="match status" value="1"/>
</dbReference>
<keyword evidence="13" id="KW-1185">Reference proteome</keyword>
<evidence type="ECO:0000256" key="4">
    <source>
        <dbReference type="ARBA" id="ARBA00022496"/>
    </source>
</evidence>
<keyword evidence="5" id="KW-0812">Transmembrane</keyword>
<dbReference type="GO" id="GO:0006826">
    <property type="term" value="P:iron ion transport"/>
    <property type="evidence" value="ECO:0007669"/>
    <property type="project" value="UniProtKB-KW"/>
</dbReference>
<keyword evidence="2" id="KW-0813">Transport</keyword>
<evidence type="ECO:0000313" key="12">
    <source>
        <dbReference type="EMBL" id="ANV98185.1"/>
    </source>
</evidence>
<keyword evidence="3" id="KW-1134">Transmembrane beta strand</keyword>
<keyword evidence="10" id="KW-0998">Cell outer membrane</keyword>
<dbReference type="STRING" id="222136.BBW65_04955"/>
<dbReference type="KEGG" id="het:BBW65_04955"/>
<dbReference type="InterPro" id="IPR036942">
    <property type="entry name" value="Beta-barrel_TonB_sf"/>
</dbReference>
<keyword evidence="9" id="KW-0472">Membrane</keyword>
<evidence type="ECO:0000256" key="8">
    <source>
        <dbReference type="ARBA" id="ARBA00023077"/>
    </source>
</evidence>
<comment type="subcellular location">
    <subcellularLocation>
        <location evidence="1">Cell outer membrane</location>
        <topology evidence="1">Multi-pass membrane protein</topology>
    </subcellularLocation>
</comment>